<dbReference type="Proteomes" id="UP000632138">
    <property type="component" value="Unassembled WGS sequence"/>
</dbReference>
<feature type="transmembrane region" description="Helical" evidence="1">
    <location>
        <begin position="136"/>
        <end position="160"/>
    </location>
</feature>
<feature type="transmembrane region" description="Helical" evidence="1">
    <location>
        <begin position="172"/>
        <end position="191"/>
    </location>
</feature>
<keyword evidence="1" id="KW-0812">Transmembrane</keyword>
<feature type="transmembrane region" description="Helical" evidence="1">
    <location>
        <begin position="419"/>
        <end position="438"/>
    </location>
</feature>
<keyword evidence="3" id="KW-1185">Reference proteome</keyword>
<evidence type="ECO:0000313" key="3">
    <source>
        <dbReference type="Proteomes" id="UP000632138"/>
    </source>
</evidence>
<feature type="transmembrane region" description="Helical" evidence="1">
    <location>
        <begin position="245"/>
        <end position="266"/>
    </location>
</feature>
<protein>
    <submittedName>
        <fullName evidence="2">Uncharacterized protein</fullName>
    </submittedName>
</protein>
<keyword evidence="1" id="KW-0472">Membrane</keyword>
<feature type="transmembrane region" description="Helical" evidence="1">
    <location>
        <begin position="311"/>
        <end position="329"/>
    </location>
</feature>
<dbReference type="RefSeq" id="WP_203378337.1">
    <property type="nucleotide sequence ID" value="NZ_JAENHP010000007.1"/>
</dbReference>
<keyword evidence="1" id="KW-1133">Transmembrane helix</keyword>
<evidence type="ECO:0000313" key="2">
    <source>
        <dbReference type="EMBL" id="MBM2618319.1"/>
    </source>
</evidence>
<accession>A0ABS2AGD9</accession>
<evidence type="ECO:0000256" key="1">
    <source>
        <dbReference type="SAM" id="Phobius"/>
    </source>
</evidence>
<feature type="transmembrane region" description="Helical" evidence="1">
    <location>
        <begin position="197"/>
        <end position="216"/>
    </location>
</feature>
<gene>
    <name evidence="2" type="ORF">JIG36_22420</name>
</gene>
<proteinExistence type="predicted"/>
<feature type="transmembrane region" description="Helical" evidence="1">
    <location>
        <begin position="361"/>
        <end position="379"/>
    </location>
</feature>
<feature type="transmembrane region" description="Helical" evidence="1">
    <location>
        <begin position="223"/>
        <end position="239"/>
    </location>
</feature>
<feature type="transmembrane region" description="Helical" evidence="1">
    <location>
        <begin position="109"/>
        <end position="130"/>
    </location>
</feature>
<organism evidence="2 3">
    <name type="scientific">Paractinoplanes ovalisporus</name>
    <dbReference type="NCBI Taxonomy" id="2810368"/>
    <lineage>
        <taxon>Bacteria</taxon>
        <taxon>Bacillati</taxon>
        <taxon>Actinomycetota</taxon>
        <taxon>Actinomycetes</taxon>
        <taxon>Micromonosporales</taxon>
        <taxon>Micromonosporaceae</taxon>
        <taxon>Paractinoplanes</taxon>
    </lineage>
</organism>
<sequence>MTVEAELAGDDAVPTAPATHPVVLPRISTDPLDMLVDRIRPSVARAVEALQVAAALEADGVTDRIARVEYGFPDVFALAGEVFRRLGPPADDPPAPVATGHGRRQTLRLLLHGPLYALPSAVFPAVLSVLGQRHAIVALTLAGVVGWAYAGTVAFAAYKLLGANRPHRAARLLRFSLAAAPLTGALLGAALGDWRLVLLAAGQLTYQLAGTVLMFYRRELWQALAMVPAVVTGLAYLLGPVLRDAALVTAAAGILAAFALALWCTLKKGGADEQPARLPRHALAGVTAYGILSALLLLHAAAPYLSDRLDIAVAVAPLILSMGFVEWRAERFRAQAVGLTRTSRRPADFEIGLARAIGREIALCTAVPAALGVVLVAVLRSTDPAVMVMVAAHVVLGGAYYTAFLLAGFERFGRLCASLTAALALHLGAVFLLGRPVAPLTDTVLYLGSVLALLALFLLGLAPSVRQVRHFR</sequence>
<name>A0ABS2AGD9_9ACTN</name>
<feature type="transmembrane region" description="Helical" evidence="1">
    <location>
        <begin position="286"/>
        <end position="305"/>
    </location>
</feature>
<comment type="caution">
    <text evidence="2">The sequence shown here is derived from an EMBL/GenBank/DDBJ whole genome shotgun (WGS) entry which is preliminary data.</text>
</comment>
<dbReference type="EMBL" id="JAENHP010000007">
    <property type="protein sequence ID" value="MBM2618319.1"/>
    <property type="molecule type" value="Genomic_DNA"/>
</dbReference>
<feature type="transmembrane region" description="Helical" evidence="1">
    <location>
        <begin position="444"/>
        <end position="462"/>
    </location>
</feature>
<feature type="transmembrane region" description="Helical" evidence="1">
    <location>
        <begin position="385"/>
        <end position="407"/>
    </location>
</feature>
<reference evidence="2 3" key="1">
    <citation type="submission" date="2021-01" db="EMBL/GenBank/DDBJ databases">
        <title>Actinoplanes sp. nov. LDG1-06 isolated from lichen.</title>
        <authorList>
            <person name="Saeng-In P."/>
            <person name="Phongsopitanun W."/>
            <person name="Kanchanasin P."/>
            <person name="Yuki M."/>
            <person name="Kudo T."/>
            <person name="Ohkuma M."/>
            <person name="Tanasupawat S."/>
        </authorList>
    </citation>
    <scope>NUCLEOTIDE SEQUENCE [LARGE SCALE GENOMIC DNA]</scope>
    <source>
        <strain evidence="2 3">LDG1-06</strain>
    </source>
</reference>